<gene>
    <name evidence="1" type="ORF">LCGC14_2822150</name>
</gene>
<feature type="non-terminal residue" evidence="1">
    <location>
        <position position="1"/>
    </location>
</feature>
<comment type="caution">
    <text evidence="1">The sequence shown here is derived from an EMBL/GenBank/DDBJ whole genome shotgun (WGS) entry which is preliminary data.</text>
</comment>
<reference evidence="1" key="1">
    <citation type="journal article" date="2015" name="Nature">
        <title>Complex archaea that bridge the gap between prokaryotes and eukaryotes.</title>
        <authorList>
            <person name="Spang A."/>
            <person name="Saw J.H."/>
            <person name="Jorgensen S.L."/>
            <person name="Zaremba-Niedzwiedzka K."/>
            <person name="Martijn J."/>
            <person name="Lind A.E."/>
            <person name="van Eijk R."/>
            <person name="Schleper C."/>
            <person name="Guy L."/>
            <person name="Ettema T.J."/>
        </authorList>
    </citation>
    <scope>NUCLEOTIDE SEQUENCE</scope>
</reference>
<protein>
    <submittedName>
        <fullName evidence="1">Uncharacterized protein</fullName>
    </submittedName>
</protein>
<evidence type="ECO:0000313" key="1">
    <source>
        <dbReference type="EMBL" id="KKK80570.1"/>
    </source>
</evidence>
<proteinExistence type="predicted"/>
<dbReference type="AlphaFoldDB" id="A0A0F8Z3E4"/>
<name>A0A0F8Z3E4_9ZZZZ</name>
<dbReference type="EMBL" id="LAZR01053521">
    <property type="protein sequence ID" value="KKK80570.1"/>
    <property type="molecule type" value="Genomic_DNA"/>
</dbReference>
<accession>A0A0F8Z3E4</accession>
<sequence length="150" mass="17592">YKMDMNIDRVHIEKSLLMHRRIQAMFDKNLPRMILQLLNTIPGLDFREYLSNFYPQHKPKADSLFLAPFSYRHPVTGENLRHSVTDLETHALEGILDMFHSIERYRKGSSFVEGFRRLKGPNLYAGVAGRSESEMKYFDANQDLMKLIVD</sequence>
<organism evidence="1">
    <name type="scientific">marine sediment metagenome</name>
    <dbReference type="NCBI Taxonomy" id="412755"/>
    <lineage>
        <taxon>unclassified sequences</taxon>
        <taxon>metagenomes</taxon>
        <taxon>ecological metagenomes</taxon>
    </lineage>
</organism>